<dbReference type="Proteomes" id="UP000231451">
    <property type="component" value="Unassembled WGS sequence"/>
</dbReference>
<reference evidence="5 6" key="1">
    <citation type="submission" date="2017-10" db="EMBL/GenBank/DDBJ databases">
        <title>Draft genome sequences of strains TRE 1, TRE 9, TRE H and TRI 7, isolated from tamarins, belonging to four potential novel Bifidobacterium species.</title>
        <authorList>
            <person name="Mattarelli P."/>
            <person name="Modesto M."/>
            <person name="Puglisi E."/>
            <person name="Morelli L."/>
            <person name="Spezio C."/>
            <person name="Bonetti A."/>
            <person name="Sandri C."/>
        </authorList>
    </citation>
    <scope>NUCLEOTIDE SEQUENCE [LARGE SCALE GENOMIC DNA]</scope>
    <source>
        <strain evidence="6">TRI7</strain>
    </source>
</reference>
<feature type="chain" id="PRO_5014721757" evidence="2">
    <location>
        <begin position="36"/>
        <end position="470"/>
    </location>
</feature>
<sequence>MRNQHTPGRWGAWGRLAVAAVVAVGMFAPISVANAAEAETPAAEQSAQSAPTASAQPAQTTPSAQSTQPAQSGEAAATPIAGNASARNNTSMSRAIAIQVNRMYDLMDSSKDAGNDVWYRFTIKRPGVVKVQGLNDRYAYPSLLDSSGRVLFKYDYYWGPGITSYGYIGVAAGTYYLKIRTSDWRGETGGYSLKVGYSATSNWETEWNNDRASADVLTLGRTLNGSIWGNEDDGEQDWYRFTLSKATKVQIALRSVPDSNANISSWTARVYAPNLSQIATYTWTGNKNGRDGVLTLAHGTYYIRVTYSKWYKNLIDDSGALNPMAYTVSVRPWTVTKVPVYRVYNRRSGLHHYTRNASERNMLVSLGWRNEGTSFITVPGNTSGAKPVYREYNRRTGNHNWTMNKKEHDMLVRLGWKNEGVSWYAPSSGKNVYRLYNRHSGEHVYTMSYGEYVAVQRAGWKGEGVAWKSL</sequence>
<gene>
    <name evidence="5" type="ORF">CSQ87_03025</name>
</gene>
<keyword evidence="6" id="KW-1185">Reference proteome</keyword>
<feature type="compositionally biased region" description="Low complexity" evidence="1">
    <location>
        <begin position="41"/>
        <end position="72"/>
    </location>
</feature>
<dbReference type="RefSeq" id="WP_133122330.1">
    <property type="nucleotide sequence ID" value="NZ_PEBK01000002.1"/>
</dbReference>
<proteinExistence type="predicted"/>
<protein>
    <submittedName>
        <fullName evidence="5">Uncharacterized protein</fullName>
    </submittedName>
</protein>
<dbReference type="AlphaFoldDB" id="A0A2M9HGB1"/>
<dbReference type="InterPro" id="IPR007280">
    <property type="entry name" value="Peptidase_C_arc/bac"/>
</dbReference>
<feature type="region of interest" description="Disordered" evidence="1">
    <location>
        <begin position="41"/>
        <end position="86"/>
    </location>
</feature>
<organism evidence="5 6">
    <name type="scientific">Bifidobacterium simiarum</name>
    <dbReference type="NCBI Taxonomy" id="2045441"/>
    <lineage>
        <taxon>Bacteria</taxon>
        <taxon>Bacillati</taxon>
        <taxon>Actinomycetota</taxon>
        <taxon>Actinomycetes</taxon>
        <taxon>Bifidobacteriales</taxon>
        <taxon>Bifidobacteriaceae</taxon>
        <taxon>Bifidobacterium</taxon>
    </lineage>
</organism>
<feature type="signal peptide" evidence="2">
    <location>
        <begin position="1"/>
        <end position="35"/>
    </location>
</feature>
<dbReference type="OrthoDB" id="9763188at2"/>
<dbReference type="SUPFAM" id="SSF89260">
    <property type="entry name" value="Collagen-binding domain"/>
    <property type="match status" value="1"/>
</dbReference>
<feature type="domain" description="DUF5648" evidence="4">
    <location>
        <begin position="339"/>
        <end position="469"/>
    </location>
</feature>
<feature type="domain" description="Peptidase C-terminal archaeal/bacterial" evidence="3">
    <location>
        <begin position="237"/>
        <end position="306"/>
    </location>
</feature>
<evidence type="ECO:0000256" key="2">
    <source>
        <dbReference type="SAM" id="SignalP"/>
    </source>
</evidence>
<name>A0A2M9HGB1_9BIFI</name>
<evidence type="ECO:0000259" key="4">
    <source>
        <dbReference type="Pfam" id="PF18885"/>
    </source>
</evidence>
<accession>A0A2M9HGB1</accession>
<evidence type="ECO:0000256" key="1">
    <source>
        <dbReference type="SAM" id="MobiDB-lite"/>
    </source>
</evidence>
<keyword evidence="2" id="KW-0732">Signal</keyword>
<evidence type="ECO:0000259" key="3">
    <source>
        <dbReference type="Pfam" id="PF04151"/>
    </source>
</evidence>
<comment type="caution">
    <text evidence="5">The sequence shown here is derived from an EMBL/GenBank/DDBJ whole genome shotgun (WGS) entry which is preliminary data.</text>
</comment>
<dbReference type="EMBL" id="PEBK01000002">
    <property type="protein sequence ID" value="PJM75852.1"/>
    <property type="molecule type" value="Genomic_DNA"/>
</dbReference>
<evidence type="ECO:0000313" key="5">
    <source>
        <dbReference type="EMBL" id="PJM75852.1"/>
    </source>
</evidence>
<dbReference type="Pfam" id="PF18885">
    <property type="entry name" value="DUF5648"/>
    <property type="match status" value="1"/>
</dbReference>
<dbReference type="Gene3D" id="2.60.120.380">
    <property type="match status" value="2"/>
</dbReference>
<evidence type="ECO:0000313" key="6">
    <source>
        <dbReference type="Proteomes" id="UP000231451"/>
    </source>
</evidence>
<dbReference type="Pfam" id="PF04151">
    <property type="entry name" value="PPC"/>
    <property type="match status" value="1"/>
</dbReference>
<dbReference type="InterPro" id="IPR043708">
    <property type="entry name" value="DUF5648"/>
</dbReference>